<dbReference type="EMBL" id="LVLJ01002188">
    <property type="protein sequence ID" value="OAE26432.1"/>
    <property type="molecule type" value="Genomic_DNA"/>
</dbReference>
<proteinExistence type="predicted"/>
<dbReference type="Proteomes" id="UP000077202">
    <property type="component" value="Unassembled WGS sequence"/>
</dbReference>
<name>A0A176W1W8_MARPO</name>
<organism evidence="1 2">
    <name type="scientific">Marchantia polymorpha subsp. ruderalis</name>
    <dbReference type="NCBI Taxonomy" id="1480154"/>
    <lineage>
        <taxon>Eukaryota</taxon>
        <taxon>Viridiplantae</taxon>
        <taxon>Streptophyta</taxon>
        <taxon>Embryophyta</taxon>
        <taxon>Marchantiophyta</taxon>
        <taxon>Marchantiopsida</taxon>
        <taxon>Marchantiidae</taxon>
        <taxon>Marchantiales</taxon>
        <taxon>Marchantiaceae</taxon>
        <taxon>Marchantia</taxon>
    </lineage>
</organism>
<evidence type="ECO:0000313" key="2">
    <source>
        <dbReference type="Proteomes" id="UP000077202"/>
    </source>
</evidence>
<sequence length="244" mass="27250">MGNFPKILQNQTIAFTGHLQFCMSCESAEICVQSHAWPLLGGARNLLPPRIITVILSSVAIQNSGLCLVFYPEEESLNTLCSLESRKIMARLHGPLVLEMSMNHRTEEDTVLSRLTIGDMVSSSEKYTVVKSKIRHNVTREVCSVDVWEPRELNLVLQLRKTRGRQISMMHSSPSSPPRACYCLMSREYRDPALDLDAAVGRVLGFQCPCCRKRKEEMKLLTVVGLVSQAPSPSLSGLEFVLIS</sequence>
<comment type="caution">
    <text evidence="1">The sequence shown here is derived from an EMBL/GenBank/DDBJ whole genome shotgun (WGS) entry which is preliminary data.</text>
</comment>
<dbReference type="AlphaFoldDB" id="A0A176W1W8"/>
<evidence type="ECO:0000313" key="1">
    <source>
        <dbReference type="EMBL" id="OAE26432.1"/>
    </source>
</evidence>
<keyword evidence="2" id="KW-1185">Reference proteome</keyword>
<gene>
    <name evidence="1" type="ORF">AXG93_131s1420</name>
</gene>
<reference evidence="1" key="1">
    <citation type="submission" date="2016-03" db="EMBL/GenBank/DDBJ databases">
        <title>Mechanisms controlling the formation of the plant cell surface in tip-growing cells are functionally conserved among land plants.</title>
        <authorList>
            <person name="Honkanen S."/>
            <person name="Jones V.A."/>
            <person name="Morieri G."/>
            <person name="Champion C."/>
            <person name="Hetherington A.J."/>
            <person name="Kelly S."/>
            <person name="Saint-Marcoux D."/>
            <person name="Proust H."/>
            <person name="Prescott H."/>
            <person name="Dolan L."/>
        </authorList>
    </citation>
    <scope>NUCLEOTIDE SEQUENCE [LARGE SCALE GENOMIC DNA]</scope>
    <source>
        <tissue evidence="1">Whole gametophyte</tissue>
    </source>
</reference>
<protein>
    <submittedName>
        <fullName evidence="1">Uncharacterized protein</fullName>
    </submittedName>
</protein>
<accession>A0A176W1W8</accession>